<dbReference type="Proteomes" id="UP000230233">
    <property type="component" value="Unassembled WGS sequence"/>
</dbReference>
<keyword evidence="1" id="KW-1133">Transmembrane helix</keyword>
<evidence type="ECO:0000313" key="3">
    <source>
        <dbReference type="Proteomes" id="UP000230233"/>
    </source>
</evidence>
<accession>A0A2G5SEB5</accession>
<evidence type="ECO:0000313" key="2">
    <source>
        <dbReference type="EMBL" id="PIC13408.1"/>
    </source>
</evidence>
<dbReference type="EMBL" id="PDUG01000013">
    <property type="protein sequence ID" value="PIC13408.1"/>
    <property type="molecule type" value="Genomic_DNA"/>
</dbReference>
<reference evidence="3" key="1">
    <citation type="submission" date="2017-10" db="EMBL/GenBank/DDBJ databases">
        <title>Rapid genome shrinkage in a self-fertile nematode reveals novel sperm competition proteins.</title>
        <authorList>
            <person name="Yin D."/>
            <person name="Schwarz E.M."/>
            <person name="Thomas C.G."/>
            <person name="Felde R.L."/>
            <person name="Korf I.F."/>
            <person name="Cutter A.D."/>
            <person name="Schartner C.M."/>
            <person name="Ralston E.J."/>
            <person name="Meyer B.J."/>
            <person name="Haag E.S."/>
        </authorList>
    </citation>
    <scope>NUCLEOTIDE SEQUENCE [LARGE SCALE GENOMIC DNA]</scope>
    <source>
        <strain evidence="3">JU1422</strain>
    </source>
</reference>
<organism evidence="2 3">
    <name type="scientific">Caenorhabditis nigoni</name>
    <dbReference type="NCBI Taxonomy" id="1611254"/>
    <lineage>
        <taxon>Eukaryota</taxon>
        <taxon>Metazoa</taxon>
        <taxon>Ecdysozoa</taxon>
        <taxon>Nematoda</taxon>
        <taxon>Chromadorea</taxon>
        <taxon>Rhabditida</taxon>
        <taxon>Rhabditina</taxon>
        <taxon>Rhabditomorpha</taxon>
        <taxon>Rhabditoidea</taxon>
        <taxon>Rhabditidae</taxon>
        <taxon>Peloderinae</taxon>
        <taxon>Caenorhabditis</taxon>
    </lineage>
</organism>
<name>A0A2G5SEB5_9PELO</name>
<keyword evidence="3" id="KW-1185">Reference proteome</keyword>
<gene>
    <name evidence="2" type="ORF">B9Z55_027789</name>
</gene>
<comment type="caution">
    <text evidence="2">The sequence shown here is derived from an EMBL/GenBank/DDBJ whole genome shotgun (WGS) entry which is preliminary data.</text>
</comment>
<dbReference type="AlphaFoldDB" id="A0A2G5SEB5"/>
<keyword evidence="1" id="KW-0812">Transmembrane</keyword>
<proteinExistence type="predicted"/>
<feature type="transmembrane region" description="Helical" evidence="1">
    <location>
        <begin position="31"/>
        <end position="51"/>
    </location>
</feature>
<evidence type="ECO:0000256" key="1">
    <source>
        <dbReference type="SAM" id="Phobius"/>
    </source>
</evidence>
<keyword evidence="1" id="KW-0472">Membrane</keyword>
<evidence type="ECO:0008006" key="4">
    <source>
        <dbReference type="Google" id="ProtNLM"/>
    </source>
</evidence>
<sequence length="104" mass="12456">MISRDENGTKESSRRGTTRVKARFVNFVNSIFSFSFFSFFCLFFIFHWNAVNKFRERKPERKCLRSLRNLHLDDWNGLKIKPTRQHETTTDSVNFVNSVFSSFF</sequence>
<protein>
    <recommendedName>
        <fullName evidence="4">Transmembrane protein</fullName>
    </recommendedName>
</protein>